<proteinExistence type="predicted"/>
<organism evidence="1 2">
    <name type="scientific">Smallanthus sonchifolius</name>
    <dbReference type="NCBI Taxonomy" id="185202"/>
    <lineage>
        <taxon>Eukaryota</taxon>
        <taxon>Viridiplantae</taxon>
        <taxon>Streptophyta</taxon>
        <taxon>Embryophyta</taxon>
        <taxon>Tracheophyta</taxon>
        <taxon>Spermatophyta</taxon>
        <taxon>Magnoliopsida</taxon>
        <taxon>eudicotyledons</taxon>
        <taxon>Gunneridae</taxon>
        <taxon>Pentapetalae</taxon>
        <taxon>asterids</taxon>
        <taxon>campanulids</taxon>
        <taxon>Asterales</taxon>
        <taxon>Asteraceae</taxon>
        <taxon>Asteroideae</taxon>
        <taxon>Heliantheae alliance</taxon>
        <taxon>Millerieae</taxon>
        <taxon>Smallanthus</taxon>
    </lineage>
</organism>
<protein>
    <submittedName>
        <fullName evidence="1">Uncharacterized protein</fullName>
    </submittedName>
</protein>
<evidence type="ECO:0000313" key="1">
    <source>
        <dbReference type="EMBL" id="KAI3786587.1"/>
    </source>
</evidence>
<reference evidence="1 2" key="2">
    <citation type="journal article" date="2022" name="Mol. Ecol. Resour.">
        <title>The genomes of chicory, endive, great burdock and yacon provide insights into Asteraceae paleo-polyploidization history and plant inulin production.</title>
        <authorList>
            <person name="Fan W."/>
            <person name="Wang S."/>
            <person name="Wang H."/>
            <person name="Wang A."/>
            <person name="Jiang F."/>
            <person name="Liu H."/>
            <person name="Zhao H."/>
            <person name="Xu D."/>
            <person name="Zhang Y."/>
        </authorList>
    </citation>
    <scope>NUCLEOTIDE SEQUENCE [LARGE SCALE GENOMIC DNA]</scope>
    <source>
        <strain evidence="2">cv. Yunnan</strain>
        <tissue evidence="1">Leaves</tissue>
    </source>
</reference>
<gene>
    <name evidence="1" type="ORF">L1987_40372</name>
</gene>
<evidence type="ECO:0000313" key="2">
    <source>
        <dbReference type="Proteomes" id="UP001056120"/>
    </source>
</evidence>
<keyword evidence="2" id="KW-1185">Reference proteome</keyword>
<comment type="caution">
    <text evidence="1">The sequence shown here is derived from an EMBL/GenBank/DDBJ whole genome shotgun (WGS) entry which is preliminary data.</text>
</comment>
<dbReference type="EMBL" id="CM042030">
    <property type="protein sequence ID" value="KAI3786587.1"/>
    <property type="molecule type" value="Genomic_DNA"/>
</dbReference>
<accession>A0ACB9GT62</accession>
<dbReference type="Proteomes" id="UP001056120">
    <property type="component" value="Linkage Group LG13"/>
</dbReference>
<sequence>MEEEEGEGSKDDESGDGGDEEEGNGSAEESDSEATESDSSDSDDAPHPWGTAKASTSTSTSTQLYQQRRRQPRSTTEVVAITISEEVPEIVSLPIQPVHHVIVTTPIQTESVTITPTTVETTTIPTTIPTIIPTTTLEPISQPYNFGDFTQGFDFDKIFSFPPRTAEASTSRDPDPRNTRITTLQTQVAGLLETGRKSREESEAQQAQIHSLVDEDVFRAEGERGKEKEKEKPSKPSGDEACHTVDLTEDDDEDKDPEAGPSGSEQQALAIVPISAVPMDEGE</sequence>
<reference evidence="2" key="1">
    <citation type="journal article" date="2022" name="Mol. Ecol. Resour.">
        <title>The genomes of chicory, endive, great burdock and yacon provide insights into Asteraceae palaeo-polyploidization history and plant inulin production.</title>
        <authorList>
            <person name="Fan W."/>
            <person name="Wang S."/>
            <person name="Wang H."/>
            <person name="Wang A."/>
            <person name="Jiang F."/>
            <person name="Liu H."/>
            <person name="Zhao H."/>
            <person name="Xu D."/>
            <person name="Zhang Y."/>
        </authorList>
    </citation>
    <scope>NUCLEOTIDE SEQUENCE [LARGE SCALE GENOMIC DNA]</scope>
    <source>
        <strain evidence="2">cv. Yunnan</strain>
    </source>
</reference>
<name>A0ACB9GT62_9ASTR</name>